<dbReference type="PANTHER" id="PTHR47637">
    <property type="entry name" value="CHAPERONE SURA"/>
    <property type="match status" value="1"/>
</dbReference>
<keyword evidence="2 6" id="KW-0732">Signal</keyword>
<keyword evidence="5 8" id="KW-0413">Isomerase</keyword>
<evidence type="ECO:0000313" key="9">
    <source>
        <dbReference type="Proteomes" id="UP000698242"/>
    </source>
</evidence>
<sequence>MTRALRPLLLAAMLAGGSAAALLGPASAPAAAQSLFAPVATVDGAVITNFELQQRARLVVLFRTPGDPRELALQALIDERLQTAAARDMGIEVTEAEVREGVEEFAGRVNMDSPALLSALAGDGIERQTLEDFVRAGLAWRKVVRARFGPKAQLREEEVRREARALPPGGGIRVGLAEIILPANTPENRARAEALAAQITQIDSLGAFASAARQYSVVPSRDNGGRIEATDLGDLPPNIAELLLPLRPGQVTPPVPIPNGIALFQLRTREETARQTPPATEVEYALLALPGAGGADTRQRAAAISARADTCDDLYGVARGLPAEALRRETRRIDAIPADVAITLSRLDEGETATVVSADGRGATLVMLCGRDYRAGRDVDLRAFGEQLGNSRAAGYADTYLAKLRSNARIVTE</sequence>
<dbReference type="InterPro" id="IPR046357">
    <property type="entry name" value="PPIase_dom_sf"/>
</dbReference>
<name>A0A921NRG8_9RHOB</name>
<feature type="domain" description="PpiC" evidence="7">
    <location>
        <begin position="171"/>
        <end position="268"/>
    </location>
</feature>
<dbReference type="RefSeq" id="WP_159966161.1">
    <property type="nucleotide sequence ID" value="NZ_APKE01000033.1"/>
</dbReference>
<evidence type="ECO:0000256" key="5">
    <source>
        <dbReference type="PROSITE-ProRule" id="PRU00278"/>
    </source>
</evidence>
<feature type="chain" id="PRO_5037412828" description="Parvulin-like PPIase" evidence="6">
    <location>
        <begin position="33"/>
        <end position="413"/>
    </location>
</feature>
<protein>
    <recommendedName>
        <fullName evidence="1">Parvulin-like PPIase</fullName>
    </recommendedName>
    <alternativeName>
        <fullName evidence="3">Peptidyl-prolyl cis-trans isomerase plp</fullName>
    </alternativeName>
    <alternativeName>
        <fullName evidence="4">Rotamase plp</fullName>
    </alternativeName>
</protein>
<dbReference type="Gene3D" id="1.10.4030.10">
    <property type="entry name" value="Porin chaperone SurA, peptide-binding domain"/>
    <property type="match status" value="1"/>
</dbReference>
<organism evidence="8 9">
    <name type="scientific">Profundibacterium mesophilum KAUST100406-0324</name>
    <dbReference type="NCBI Taxonomy" id="1037889"/>
    <lineage>
        <taxon>Bacteria</taxon>
        <taxon>Pseudomonadati</taxon>
        <taxon>Pseudomonadota</taxon>
        <taxon>Alphaproteobacteria</taxon>
        <taxon>Rhodobacterales</taxon>
        <taxon>Roseobacteraceae</taxon>
        <taxon>Profundibacterium</taxon>
    </lineage>
</organism>
<evidence type="ECO:0000256" key="1">
    <source>
        <dbReference type="ARBA" id="ARBA00018370"/>
    </source>
</evidence>
<accession>A0A921NRG8</accession>
<dbReference type="Proteomes" id="UP000698242">
    <property type="component" value="Unassembled WGS sequence"/>
</dbReference>
<dbReference type="PROSITE" id="PS50198">
    <property type="entry name" value="PPIC_PPIASE_2"/>
    <property type="match status" value="1"/>
</dbReference>
<keyword evidence="5" id="KW-0697">Rotamase</keyword>
<evidence type="ECO:0000259" key="7">
    <source>
        <dbReference type="PROSITE" id="PS50198"/>
    </source>
</evidence>
<feature type="signal peptide" evidence="6">
    <location>
        <begin position="1"/>
        <end position="32"/>
    </location>
</feature>
<dbReference type="Gene3D" id="3.10.50.40">
    <property type="match status" value="1"/>
</dbReference>
<dbReference type="EMBL" id="APKE01000033">
    <property type="protein sequence ID" value="KAF0674929.1"/>
    <property type="molecule type" value="Genomic_DNA"/>
</dbReference>
<dbReference type="PANTHER" id="PTHR47637:SF1">
    <property type="entry name" value="CHAPERONE SURA"/>
    <property type="match status" value="1"/>
</dbReference>
<dbReference type="AlphaFoldDB" id="A0A921NRG8"/>
<comment type="caution">
    <text evidence="8">The sequence shown here is derived from an EMBL/GenBank/DDBJ whole genome shotgun (WGS) entry which is preliminary data.</text>
</comment>
<dbReference type="OrthoDB" id="9791746at2"/>
<evidence type="ECO:0000256" key="6">
    <source>
        <dbReference type="SAM" id="SignalP"/>
    </source>
</evidence>
<dbReference type="SUPFAM" id="SSF54534">
    <property type="entry name" value="FKBP-like"/>
    <property type="match status" value="1"/>
</dbReference>
<gene>
    <name evidence="8" type="ORF">PMES_02637</name>
</gene>
<dbReference type="SUPFAM" id="SSF109998">
    <property type="entry name" value="Triger factor/SurA peptide-binding domain-like"/>
    <property type="match status" value="1"/>
</dbReference>
<dbReference type="InterPro" id="IPR027304">
    <property type="entry name" value="Trigger_fact/SurA_dom_sf"/>
</dbReference>
<reference evidence="8" key="1">
    <citation type="submission" date="2013-03" db="EMBL/GenBank/DDBJ databases">
        <title>Genome Sequence of the Profundibacterium mesophilum strain KAUST100406-0324T from Red Sea, a novel genus in the family Rhodobacteraceae.</title>
        <authorList>
            <person name="Essack M."/>
            <person name="Alam I."/>
            <person name="Lafi F."/>
            <person name="Alawi W."/>
            <person name="Kamanu F."/>
            <person name="Al-Suwailem A."/>
            <person name="Lee O.O."/>
            <person name="Xu Y."/>
            <person name="Bajic V."/>
            <person name="Qian P.-Y."/>
            <person name="Archer J."/>
        </authorList>
    </citation>
    <scope>NUCLEOTIDE SEQUENCE</scope>
    <source>
        <strain evidence="8">KAUST100406-0324</strain>
    </source>
</reference>
<dbReference type="Pfam" id="PF00639">
    <property type="entry name" value="Rotamase"/>
    <property type="match status" value="1"/>
</dbReference>
<proteinExistence type="predicted"/>
<evidence type="ECO:0000256" key="4">
    <source>
        <dbReference type="ARBA" id="ARBA00031484"/>
    </source>
</evidence>
<evidence type="ECO:0000256" key="2">
    <source>
        <dbReference type="ARBA" id="ARBA00022729"/>
    </source>
</evidence>
<dbReference type="GO" id="GO:0003755">
    <property type="term" value="F:peptidyl-prolyl cis-trans isomerase activity"/>
    <property type="evidence" value="ECO:0007669"/>
    <property type="project" value="UniProtKB-KW"/>
</dbReference>
<evidence type="ECO:0000313" key="8">
    <source>
        <dbReference type="EMBL" id="KAF0674929.1"/>
    </source>
</evidence>
<keyword evidence="9" id="KW-1185">Reference proteome</keyword>
<dbReference type="InterPro" id="IPR000297">
    <property type="entry name" value="PPIase_PpiC"/>
</dbReference>
<evidence type="ECO:0000256" key="3">
    <source>
        <dbReference type="ARBA" id="ARBA00030642"/>
    </source>
</evidence>
<dbReference type="InterPro" id="IPR050280">
    <property type="entry name" value="OMP_Chaperone_SurA"/>
</dbReference>